<dbReference type="OrthoDB" id="448481at2"/>
<dbReference type="RefSeq" id="WP_017748240.1">
    <property type="nucleotide sequence ID" value="NZ_KQ976354.1"/>
</dbReference>
<dbReference type="PROSITE" id="PS50837">
    <property type="entry name" value="NACHT"/>
    <property type="match status" value="1"/>
</dbReference>
<dbReference type="PANTHER" id="PTHR46844:SF1">
    <property type="entry name" value="SLR5058 PROTEIN"/>
    <property type="match status" value="1"/>
</dbReference>
<organism evidence="3 4">
    <name type="scientific">Scytonema hofmannii PCC 7110</name>
    <dbReference type="NCBI Taxonomy" id="128403"/>
    <lineage>
        <taxon>Bacteria</taxon>
        <taxon>Bacillati</taxon>
        <taxon>Cyanobacteriota</taxon>
        <taxon>Cyanophyceae</taxon>
        <taxon>Nostocales</taxon>
        <taxon>Scytonemataceae</taxon>
        <taxon>Scytonema</taxon>
    </lineage>
</organism>
<dbReference type="Proteomes" id="UP000076925">
    <property type="component" value="Unassembled WGS sequence"/>
</dbReference>
<name>A0A139WVQ1_9CYAN</name>
<evidence type="ECO:0000313" key="3">
    <source>
        <dbReference type="EMBL" id="KYC36498.1"/>
    </source>
</evidence>
<evidence type="ECO:0000256" key="1">
    <source>
        <dbReference type="SAM" id="Coils"/>
    </source>
</evidence>
<keyword evidence="1" id="KW-0175">Coiled coil</keyword>
<protein>
    <recommendedName>
        <fullName evidence="2">NACHT domain-containing protein</fullName>
    </recommendedName>
</protein>
<comment type="caution">
    <text evidence="3">The sequence shown here is derived from an EMBL/GenBank/DDBJ whole genome shotgun (WGS) entry which is preliminary data.</text>
</comment>
<proteinExistence type="predicted"/>
<feature type="domain" description="NACHT" evidence="2">
    <location>
        <begin position="333"/>
        <end position="453"/>
    </location>
</feature>
<dbReference type="InterPro" id="IPR054501">
    <property type="entry name" value="NCH2"/>
</dbReference>
<keyword evidence="4" id="KW-1185">Reference proteome</keyword>
<sequence>MDLNETQFSKADPLLQEALIQASDDEVIRSIFVLETGDIRTEPILSPSQFPSRQAYREALIAQRKTQMAETLGGTMKEIRSLSLKTAGDTISPILIVEGSARQTILALELPGVRSATLEQLVGSPETLPAEQVDAISSFYFYIFSKYLDELRGSLDKKNQELSKTTLLLTKQKDRKRKLEEQIKNKQREKESDKEILKKLEDNLEELNQEIAQITREVNQLTQDIATLPQQIDRSLQDKNRASQSRNLVNQTIEQYILSYHKRYGKIKILGMQNSVNLESLFTRVRFLDQPGLWRLESAENMQETFRQSMRMGFEINNDIRKLDGLTVAKQEPHLMVLGAPGAGKSTFLRKLGLEAFKGKKGIFEAEYLPILIELKRLTSSKDNLVQIIKEELKSSHIPLSDEFVTKALELGKLLILLDGLDEMPAENLNQSIQQFQAFVNQYPHNHVIISCRVAAYRQVFQQFKNVEVADFDEIQIQQFIRNWFCSEGDRQAKTAERCWVLLNQSSHKSTKELARTPLLLAFICLVYNDAQDLPTNRSSLYKEALDILLKKWWSEKRVSHEPVYRHLGVDLEEEMLAEFAYQSFKADRLFFSKQQLIQDIQGFLIRNENAPKDLDAVSILEAIAIQQGILVERARDVYSFSHLTLQEYLTAQYTRDHNQIGTLVTEHLFDERWREVFLLLAGLIRARADELLVLMEKEVKSRVKRSSKLSALLRWADRMTDSSEGSYVPVAERSVAIFIALAFSRAYNFLNQNTANSDIDMQISSDFDRMIVLDESLALRRNPLSFWPLNIINNVTPGLRVPSSFEINFSRAITLSQDFISLLDPSLAIYLDLNLDNTRKKANGLNLDISHTLNFSIDPILARTKPLDLVQDLEKSKIFKDVNFAKLSESLRELLQNYSGSKQTYENWRKFRSRLLQVWCQTLQLSPNLVHLSKKEVKELENYLYANLLIVLCKQAAVKVSKSTWKLIESGMLRANER</sequence>
<accession>A0A139WVQ1</accession>
<gene>
    <name evidence="3" type="ORF">WA1_43170</name>
</gene>
<dbReference type="Pfam" id="PF05729">
    <property type="entry name" value="NACHT"/>
    <property type="match status" value="1"/>
</dbReference>
<dbReference type="STRING" id="128403.WA1_43170"/>
<evidence type="ECO:0000259" key="2">
    <source>
        <dbReference type="PROSITE" id="PS50837"/>
    </source>
</evidence>
<dbReference type="InterPro" id="IPR027417">
    <property type="entry name" value="P-loop_NTPase"/>
</dbReference>
<dbReference type="Pfam" id="PF22727">
    <property type="entry name" value="NCH2"/>
    <property type="match status" value="1"/>
</dbReference>
<dbReference type="PANTHER" id="PTHR46844">
    <property type="entry name" value="SLR5058 PROTEIN"/>
    <property type="match status" value="1"/>
</dbReference>
<feature type="coiled-coil region" evidence="1">
    <location>
        <begin position="162"/>
        <end position="224"/>
    </location>
</feature>
<dbReference type="Gene3D" id="3.40.50.300">
    <property type="entry name" value="P-loop containing nucleotide triphosphate hydrolases"/>
    <property type="match status" value="1"/>
</dbReference>
<dbReference type="InterPro" id="IPR007111">
    <property type="entry name" value="NACHT_NTPase"/>
</dbReference>
<evidence type="ECO:0000313" key="4">
    <source>
        <dbReference type="Proteomes" id="UP000076925"/>
    </source>
</evidence>
<dbReference type="AlphaFoldDB" id="A0A139WVQ1"/>
<dbReference type="EMBL" id="ANNX02000047">
    <property type="protein sequence ID" value="KYC36498.1"/>
    <property type="molecule type" value="Genomic_DNA"/>
</dbReference>
<reference evidence="3 4" key="1">
    <citation type="journal article" date="2013" name="Genome Biol. Evol.">
        <title>Genomes of Stigonematalean cyanobacteria (subsection V) and the evolution of oxygenic photosynthesis from prokaryotes to plastids.</title>
        <authorList>
            <person name="Dagan T."/>
            <person name="Roettger M."/>
            <person name="Stucken K."/>
            <person name="Landan G."/>
            <person name="Koch R."/>
            <person name="Major P."/>
            <person name="Gould S.B."/>
            <person name="Goremykin V.V."/>
            <person name="Rippka R."/>
            <person name="Tandeau de Marsac N."/>
            <person name="Gugger M."/>
            <person name="Lockhart P.J."/>
            <person name="Allen J.F."/>
            <person name="Brune I."/>
            <person name="Maus I."/>
            <person name="Puhler A."/>
            <person name="Martin W.F."/>
        </authorList>
    </citation>
    <scope>NUCLEOTIDE SEQUENCE [LARGE SCALE GENOMIC DNA]</scope>
    <source>
        <strain evidence="3 4">PCC 7110</strain>
    </source>
</reference>
<dbReference type="SUPFAM" id="SSF52540">
    <property type="entry name" value="P-loop containing nucleoside triphosphate hydrolases"/>
    <property type="match status" value="1"/>
</dbReference>